<dbReference type="AlphaFoldDB" id="A0A2N5CTC1"/>
<dbReference type="Gene3D" id="1.25.40.10">
    <property type="entry name" value="Tetratricopeptide repeat domain"/>
    <property type="match status" value="1"/>
</dbReference>
<dbReference type="SUPFAM" id="SSF48452">
    <property type="entry name" value="TPR-like"/>
    <property type="match status" value="1"/>
</dbReference>
<feature type="signal peptide" evidence="4">
    <location>
        <begin position="1"/>
        <end position="21"/>
    </location>
</feature>
<feature type="repeat" description="TPR" evidence="3">
    <location>
        <begin position="198"/>
        <end position="231"/>
    </location>
</feature>
<evidence type="ECO:0000313" key="5">
    <source>
        <dbReference type="EMBL" id="AYV49253.1"/>
    </source>
</evidence>
<evidence type="ECO:0000256" key="1">
    <source>
        <dbReference type="ARBA" id="ARBA00022737"/>
    </source>
</evidence>
<evidence type="ECO:0000256" key="4">
    <source>
        <dbReference type="SAM" id="SignalP"/>
    </source>
</evidence>
<dbReference type="Proteomes" id="UP000234483">
    <property type="component" value="Unassembled WGS sequence"/>
</dbReference>
<dbReference type="InterPro" id="IPR011990">
    <property type="entry name" value="TPR-like_helical_dom_sf"/>
</dbReference>
<name>A0A2N5CTC1_9CAUL</name>
<accession>A0A2N5CTC1</accession>
<dbReference type="InterPro" id="IPR019734">
    <property type="entry name" value="TPR_rpt"/>
</dbReference>
<dbReference type="PROSITE" id="PS50005">
    <property type="entry name" value="TPR"/>
    <property type="match status" value="2"/>
</dbReference>
<evidence type="ECO:0000256" key="3">
    <source>
        <dbReference type="PROSITE-ProRule" id="PRU00339"/>
    </source>
</evidence>
<evidence type="ECO:0000313" key="6">
    <source>
        <dbReference type="EMBL" id="PLR14899.1"/>
    </source>
</evidence>
<gene>
    <name evidence="5" type="ORF">C1707_25060</name>
    <name evidence="6" type="ORF">CFHF_13115</name>
</gene>
<keyword evidence="4" id="KW-0732">Signal</keyword>
<organism evidence="6 7">
    <name type="scientific">Caulobacter flavus</name>
    <dbReference type="NCBI Taxonomy" id="1679497"/>
    <lineage>
        <taxon>Bacteria</taxon>
        <taxon>Pseudomonadati</taxon>
        <taxon>Pseudomonadota</taxon>
        <taxon>Alphaproteobacteria</taxon>
        <taxon>Caulobacterales</taxon>
        <taxon>Caulobacteraceae</taxon>
        <taxon>Caulobacter</taxon>
    </lineage>
</organism>
<sequence length="265" mass="28193">MRIVVPLAALLLAVASPLAHAAPAPQAASAADARAEKDRAIVQKAMGSNDLKTIRKMVPQLEDVASRTPAAYPLIEEKDGAFVVRSGSLGPGLLASLSTGVAASKARPDQSARVDMQFNTYGLALFLLGSAAVEARDFDRANAWLDKGLALQPDNLMLVTEKGMVLTAQRRFPDALALYDATFEKAGVFLTSDQQGKARLLRSRGFALIELGRLDEAEADYKASLEIEPNHGGAKHELGYIAQLRAGAQATGLQIMNGEEAMKPK</sequence>
<keyword evidence="2 3" id="KW-0802">TPR repeat</keyword>
<keyword evidence="1" id="KW-0677">Repeat</keyword>
<proteinExistence type="predicted"/>
<evidence type="ECO:0000313" key="8">
    <source>
        <dbReference type="Proteomes" id="UP000281192"/>
    </source>
</evidence>
<feature type="repeat" description="TPR" evidence="3">
    <location>
        <begin position="122"/>
        <end position="155"/>
    </location>
</feature>
<reference evidence="5 8" key="2">
    <citation type="submission" date="2018-01" db="EMBL/GenBank/DDBJ databases">
        <title>Complete genome sequence of Caulobacter flavus RHGG3.</title>
        <authorList>
            <person name="Yang E."/>
        </authorList>
    </citation>
    <scope>NUCLEOTIDE SEQUENCE [LARGE SCALE GENOMIC DNA]</scope>
    <source>
        <strain evidence="5 8">RHGG3</strain>
    </source>
</reference>
<dbReference type="EMBL" id="CP026100">
    <property type="protein sequence ID" value="AYV49253.1"/>
    <property type="molecule type" value="Genomic_DNA"/>
</dbReference>
<dbReference type="Pfam" id="PF07719">
    <property type="entry name" value="TPR_2"/>
    <property type="match status" value="1"/>
</dbReference>
<protein>
    <submittedName>
        <fullName evidence="6">Uncharacterized protein</fullName>
    </submittedName>
</protein>
<dbReference type="OrthoDB" id="8929480at2"/>
<dbReference type="KEGG" id="cfh:C1707_25060"/>
<dbReference type="InterPro" id="IPR013105">
    <property type="entry name" value="TPR_2"/>
</dbReference>
<feature type="chain" id="PRO_5044577917" evidence="4">
    <location>
        <begin position="22"/>
        <end position="265"/>
    </location>
</feature>
<dbReference type="RefSeq" id="WP_101713437.1">
    <property type="nucleotide sequence ID" value="NZ_CP026100.1"/>
</dbReference>
<dbReference type="SMART" id="SM00028">
    <property type="entry name" value="TPR"/>
    <property type="match status" value="2"/>
</dbReference>
<evidence type="ECO:0000313" key="7">
    <source>
        <dbReference type="Proteomes" id="UP000234483"/>
    </source>
</evidence>
<dbReference type="Proteomes" id="UP000281192">
    <property type="component" value="Chromosome"/>
</dbReference>
<keyword evidence="8" id="KW-1185">Reference proteome</keyword>
<dbReference type="EMBL" id="PJRQ01000024">
    <property type="protein sequence ID" value="PLR14899.1"/>
    <property type="molecule type" value="Genomic_DNA"/>
</dbReference>
<evidence type="ECO:0000256" key="2">
    <source>
        <dbReference type="ARBA" id="ARBA00022803"/>
    </source>
</evidence>
<reference evidence="6 7" key="1">
    <citation type="submission" date="2017-12" db="EMBL/GenBank/DDBJ databases">
        <title>The genome sequence of Caulobacter flavus CGMCC1 15093.</title>
        <authorList>
            <person name="Gao J."/>
            <person name="Mao X."/>
            <person name="Sun J."/>
        </authorList>
    </citation>
    <scope>NUCLEOTIDE SEQUENCE [LARGE SCALE GENOMIC DNA]</scope>
    <source>
        <strain evidence="6 7">CGMCC1 15093</strain>
    </source>
</reference>